<name>A0A815QKC8_9BILA</name>
<accession>A0A815QKC8</accession>
<dbReference type="InterPro" id="IPR000315">
    <property type="entry name" value="Znf_B-box"/>
</dbReference>
<sequence length="1124" mass="124748">MSNLRSTGHLPLKTTMTNKWKAQAPSSELLERQTRALEDSLNKLKLAMHPEKTKSTTETNGPIWDRGKSGPLSQYANHVLRDEPKRVFDANKPTKVRILTDEPPAPITRPSVVATLLSAKPTTNNKLIKCGQCEKDEAKMKCLECAECYCTGCFAHFHLRGALQRHRCVSLNESRPSTPQKKKAPVGADVIFKSLRVAQSKDDFLQRSAMGTEIYDYNDDDIIDEEGDGGELLNGNYDEKTSAASFQQALMQWRQQGDGGKKKSPKKNQSNKKKKSTHEAAVDTVQDSNGKLNQVAMPNIEFNSSKLTYGEKLLLKKYRRSNKNNEEFFNQRTTKAKTTPRDKPKKIGQIQANHSLDIPNLKDANIEIEPMYDDLSTMRTNESARTITTEQNHQNDNFDQDDEEDEELLRLKEQERPKSRISIKPTPRPNSSAMRKNSVSSRPSSVALFQHPLPSLLATKPSDDLKAVIDPESRPSSAALKKPAKIDYRLPTIWNRNWKPEQSMSDGIDMKSIKVDQDAIVQFDLALNDLLDETKIEDASRADNSTDTSRPSTAKLPPPPPPSPSPAPRSARSNKEKPIDSSTRTPRTSINVRSEKTKSIDSTTPTPTPQTSINVRSNKTTPTPTPQTSVNVRSNKTPTPTPQTSINVRSDKTKPIESPSPTPTPRTPISSRSNKTKSIDSTTPTPTPPEPFSARSDKIKSMDSPSATPRQNSLFNLSNSPRKMDSSSSMEGGFFTDVNLRKSIASPPTPTIVERSTSNRSARSSAEQRPAIPNLMTLRKTSIETLSRPPPKRSITIDDTHNQIDDYSRPGSSVSSASLPVSMVSSKPDLITRPSVDRYPKVNAQPAPPPPPPQTKKKIRVEFPKKSAPPVIPPMVIEGKKVASAKNSARDSDEHFQQSLNSTRSKISSGLQKSQNILKNSSTSTMTSITRDENGLKDESLTITDASGMKNINRRSTNVDRKPTKSRAMEFTIKDGIKWQQGSSELVSHKSISSSAVRQSSKVNTARPSTPSNPTNSKLANQFSTYDVDDGRSSRAYQDVDDEESFNQLREELCSELGMTSPGWDASLSEHVLKNLRSAEVPFNEKDLQDNLAMLEVKLRESELVQRSQTDDIDATVQEEIRNL</sequence>
<keyword evidence="1" id="KW-0479">Metal-binding</keyword>
<feature type="region of interest" description="Disordered" evidence="2">
    <location>
        <begin position="988"/>
        <end position="1045"/>
    </location>
</feature>
<comment type="caution">
    <text evidence="4">The sequence shown here is derived from an EMBL/GenBank/DDBJ whole genome shotgun (WGS) entry which is preliminary data.</text>
</comment>
<dbReference type="GO" id="GO:0008270">
    <property type="term" value="F:zinc ion binding"/>
    <property type="evidence" value="ECO:0007669"/>
    <property type="project" value="UniProtKB-KW"/>
</dbReference>
<feature type="compositionally biased region" description="Polar residues" evidence="2">
    <location>
        <begin position="429"/>
        <end position="443"/>
    </location>
</feature>
<dbReference type="InterPro" id="IPR037688">
    <property type="entry name" value="ZBBX"/>
</dbReference>
<keyword evidence="1" id="KW-0863">Zinc-finger</keyword>
<dbReference type="OrthoDB" id="6226111at2759"/>
<feature type="region of interest" description="Disordered" evidence="2">
    <location>
        <begin position="1"/>
        <end position="28"/>
    </location>
</feature>
<feature type="compositionally biased region" description="Polar residues" evidence="2">
    <location>
        <begin position="703"/>
        <end position="730"/>
    </location>
</feature>
<evidence type="ECO:0000259" key="3">
    <source>
        <dbReference type="PROSITE" id="PS50119"/>
    </source>
</evidence>
<feature type="region of interest" description="Disordered" evidence="2">
    <location>
        <begin position="882"/>
        <end position="967"/>
    </location>
</feature>
<evidence type="ECO:0000313" key="5">
    <source>
        <dbReference type="Proteomes" id="UP000663832"/>
    </source>
</evidence>
<evidence type="ECO:0000256" key="2">
    <source>
        <dbReference type="SAM" id="MobiDB-lite"/>
    </source>
</evidence>
<feature type="compositionally biased region" description="Polar residues" evidence="2">
    <location>
        <begin position="14"/>
        <end position="26"/>
    </location>
</feature>
<feature type="compositionally biased region" description="Polar residues" evidence="2">
    <location>
        <begin position="580"/>
        <end position="592"/>
    </location>
</feature>
<feature type="region of interest" description="Disordered" evidence="2">
    <location>
        <begin position="1103"/>
        <end position="1124"/>
    </location>
</feature>
<feature type="compositionally biased region" description="Basic and acidic residues" evidence="2">
    <location>
        <begin position="795"/>
        <end position="808"/>
    </location>
</feature>
<keyword evidence="1" id="KW-0862">Zinc</keyword>
<dbReference type="AlphaFoldDB" id="A0A815QKC8"/>
<feature type="domain" description="B box-type" evidence="3">
    <location>
        <begin position="125"/>
        <end position="171"/>
    </location>
</feature>
<organism evidence="4 5">
    <name type="scientific">Adineta steineri</name>
    <dbReference type="NCBI Taxonomy" id="433720"/>
    <lineage>
        <taxon>Eukaryota</taxon>
        <taxon>Metazoa</taxon>
        <taxon>Spiralia</taxon>
        <taxon>Gnathifera</taxon>
        <taxon>Rotifera</taxon>
        <taxon>Eurotatoria</taxon>
        <taxon>Bdelloidea</taxon>
        <taxon>Adinetida</taxon>
        <taxon>Adinetidae</taxon>
        <taxon>Adineta</taxon>
    </lineage>
</organism>
<feature type="compositionally biased region" description="Low complexity" evidence="2">
    <location>
        <begin position="812"/>
        <end position="826"/>
    </location>
</feature>
<proteinExistence type="predicted"/>
<feature type="compositionally biased region" description="Polar residues" evidence="2">
    <location>
        <begin position="612"/>
        <end position="648"/>
    </location>
</feature>
<dbReference type="Proteomes" id="UP000663832">
    <property type="component" value="Unassembled WGS sequence"/>
</dbReference>
<feature type="compositionally biased region" description="Polar residues" evidence="2">
    <location>
        <begin position="897"/>
        <end position="929"/>
    </location>
</feature>
<protein>
    <recommendedName>
        <fullName evidence="3">B box-type domain-containing protein</fullName>
    </recommendedName>
</protein>
<feature type="region of interest" description="Disordered" evidence="2">
    <location>
        <begin position="414"/>
        <end position="443"/>
    </location>
</feature>
<dbReference type="PANTHER" id="PTHR28634:SF1">
    <property type="entry name" value="ZINC FINGER B-BOX DOMAIN-CONTAINING PROTEIN 1"/>
    <property type="match status" value="1"/>
</dbReference>
<feature type="region of interest" description="Disordered" evidence="2">
    <location>
        <begin position="538"/>
        <end position="857"/>
    </location>
</feature>
<dbReference type="EMBL" id="CAJNOM010000486">
    <property type="protein sequence ID" value="CAF1464447.1"/>
    <property type="molecule type" value="Genomic_DNA"/>
</dbReference>
<feature type="region of interest" description="Disordered" evidence="2">
    <location>
        <begin position="253"/>
        <end position="283"/>
    </location>
</feature>
<feature type="compositionally biased region" description="Polar residues" evidence="2">
    <location>
        <begin position="988"/>
        <end position="1025"/>
    </location>
</feature>
<reference evidence="4" key="1">
    <citation type="submission" date="2021-02" db="EMBL/GenBank/DDBJ databases">
        <authorList>
            <person name="Nowell W R."/>
        </authorList>
    </citation>
    <scope>NUCLEOTIDE SEQUENCE</scope>
</reference>
<dbReference type="PANTHER" id="PTHR28634">
    <property type="entry name" value="ZINC FINGER B-BOX DOMAIN-CONTAINING PROTEIN 1"/>
    <property type="match status" value="1"/>
</dbReference>
<dbReference type="PROSITE" id="PS50119">
    <property type="entry name" value="ZF_BBOX"/>
    <property type="match status" value="1"/>
</dbReference>
<evidence type="ECO:0000313" key="4">
    <source>
        <dbReference type="EMBL" id="CAF1464447.1"/>
    </source>
</evidence>
<gene>
    <name evidence="4" type="ORF">QVE165_LOCUS41155</name>
</gene>
<keyword evidence="5" id="KW-1185">Reference proteome</keyword>
<evidence type="ECO:0000256" key="1">
    <source>
        <dbReference type="PROSITE-ProRule" id="PRU00024"/>
    </source>
</evidence>
<feature type="compositionally biased region" description="Pro residues" evidence="2">
    <location>
        <begin position="556"/>
        <end position="567"/>
    </location>
</feature>
<feature type="compositionally biased region" description="Basic residues" evidence="2">
    <location>
        <begin position="262"/>
        <end position="276"/>
    </location>
</feature>
<feature type="compositionally biased region" description="Low complexity" evidence="2">
    <location>
        <begin position="755"/>
        <end position="765"/>
    </location>
</feature>
<feature type="compositionally biased region" description="Basic and acidic residues" evidence="2">
    <location>
        <begin position="930"/>
        <end position="940"/>
    </location>
</feature>